<dbReference type="Proteomes" id="UP001221411">
    <property type="component" value="Unassembled WGS sequence"/>
</dbReference>
<comment type="caution">
    <text evidence="1">The sequence shown here is derived from an EMBL/GenBank/DDBJ whole genome shotgun (WGS) entry which is preliminary data.</text>
</comment>
<accession>A0ABT5EX87</accession>
<reference evidence="1 2" key="1">
    <citation type="submission" date="2022-11" db="EMBL/GenBank/DDBJ databases">
        <title>Minimal conservation of predation-associated metabolite biosynthetic gene clusters underscores biosynthetic potential of Myxococcota including descriptions for ten novel species: Archangium lansinium sp. nov., Myxococcus landrumus sp. nov., Nannocystis bai.</title>
        <authorList>
            <person name="Ahearne A."/>
            <person name="Stevens C."/>
            <person name="Dowd S."/>
        </authorList>
    </citation>
    <scope>NUCLEOTIDE SEQUENCE [LARGE SCALE GENOMIC DNA]</scope>
    <source>
        <strain evidence="1 2">RJM3</strain>
    </source>
</reference>
<gene>
    <name evidence="1" type="ORF">POL67_31020</name>
</gene>
<evidence type="ECO:0000313" key="1">
    <source>
        <dbReference type="EMBL" id="MDC0745803.1"/>
    </source>
</evidence>
<dbReference type="RefSeq" id="WP_271923697.1">
    <property type="nucleotide sequence ID" value="NZ_JAQNDO010000001.1"/>
</dbReference>
<evidence type="ECO:0000313" key="2">
    <source>
        <dbReference type="Proteomes" id="UP001221411"/>
    </source>
</evidence>
<dbReference type="EMBL" id="JAQNDO010000001">
    <property type="protein sequence ID" value="MDC0745803.1"/>
    <property type="molecule type" value="Genomic_DNA"/>
</dbReference>
<organism evidence="1 2">
    <name type="scientific">Polyangium mundeleinium</name>
    <dbReference type="NCBI Taxonomy" id="2995306"/>
    <lineage>
        <taxon>Bacteria</taxon>
        <taxon>Pseudomonadati</taxon>
        <taxon>Myxococcota</taxon>
        <taxon>Polyangia</taxon>
        <taxon>Polyangiales</taxon>
        <taxon>Polyangiaceae</taxon>
        <taxon>Polyangium</taxon>
    </lineage>
</organism>
<proteinExistence type="predicted"/>
<sequence length="132" mass="14198">MDLHSLDCGAPDSYGHEMTLTLVLGSAADRCVIEEAFAVGKAYGPPGFPSGSWKNTFTVTGAPDLASADLQQVELRDPTRQEALLLLGTIYYFYAGVVDGGRLKPELIPEEASDCCYGFTSAEALRWSYPSP</sequence>
<keyword evidence="2" id="KW-1185">Reference proteome</keyword>
<name>A0ABT5EX87_9BACT</name>
<protein>
    <submittedName>
        <fullName evidence="1">Uncharacterized protein</fullName>
    </submittedName>
</protein>